<dbReference type="CDD" id="cd06261">
    <property type="entry name" value="TM_PBP2"/>
    <property type="match status" value="1"/>
</dbReference>
<keyword evidence="3" id="KW-1003">Cell membrane</keyword>
<evidence type="ECO:0000256" key="7">
    <source>
        <dbReference type="ARBA" id="ARBA00023136"/>
    </source>
</evidence>
<dbReference type="RefSeq" id="WP_166234470.1">
    <property type="nucleotide sequence ID" value="NZ_CP049865.1"/>
</dbReference>
<dbReference type="InterPro" id="IPR043429">
    <property type="entry name" value="ArtM/GltK/GlnP/TcyL/YhdX-like"/>
</dbReference>
<keyword evidence="2 8" id="KW-0813">Transport</keyword>
<comment type="similarity">
    <text evidence="8">Belongs to the binding-protein-dependent transport system permease family.</text>
</comment>
<keyword evidence="11" id="KW-1185">Reference proteome</keyword>
<feature type="transmembrane region" description="Helical" evidence="8">
    <location>
        <begin position="105"/>
        <end position="129"/>
    </location>
</feature>
<evidence type="ECO:0000259" key="9">
    <source>
        <dbReference type="PROSITE" id="PS50928"/>
    </source>
</evidence>
<keyword evidence="6 8" id="KW-1133">Transmembrane helix</keyword>
<dbReference type="Pfam" id="PF00528">
    <property type="entry name" value="BPD_transp_1"/>
    <property type="match status" value="1"/>
</dbReference>
<keyword evidence="5" id="KW-0029">Amino-acid transport</keyword>
<name>A0A6G7Y9T9_9ACTN</name>
<proteinExistence type="inferred from homology"/>
<comment type="subcellular location">
    <subcellularLocation>
        <location evidence="1 8">Cell membrane</location>
        <topology evidence="1 8">Multi-pass membrane protein</topology>
    </subcellularLocation>
</comment>
<dbReference type="PANTHER" id="PTHR30614:SF0">
    <property type="entry name" value="L-CYSTINE TRANSPORT SYSTEM PERMEASE PROTEIN TCYL"/>
    <property type="match status" value="1"/>
</dbReference>
<feature type="transmembrane region" description="Helical" evidence="8">
    <location>
        <begin position="21"/>
        <end position="39"/>
    </location>
</feature>
<dbReference type="Proteomes" id="UP000501058">
    <property type="component" value="Chromosome"/>
</dbReference>
<dbReference type="AlphaFoldDB" id="A0A6G7Y9T9"/>
<reference evidence="10 11" key="1">
    <citation type="submission" date="2020-03" db="EMBL/GenBank/DDBJ databases">
        <title>Propioniciclava sp. nov., isolated from Hydrophilus acuminatus.</title>
        <authorList>
            <person name="Hyun D.-W."/>
            <person name="Bae J.-W."/>
        </authorList>
    </citation>
    <scope>NUCLEOTIDE SEQUENCE [LARGE SCALE GENOMIC DNA]</scope>
    <source>
        <strain evidence="10 11">HDW11</strain>
    </source>
</reference>
<dbReference type="InterPro" id="IPR035906">
    <property type="entry name" value="MetI-like_sf"/>
</dbReference>
<dbReference type="NCBIfam" id="TIGR01726">
    <property type="entry name" value="HEQRo_perm_3TM"/>
    <property type="match status" value="1"/>
</dbReference>
<evidence type="ECO:0000313" key="11">
    <source>
        <dbReference type="Proteomes" id="UP000501058"/>
    </source>
</evidence>
<protein>
    <submittedName>
        <fullName evidence="10">Amino acid ABC transporter permease</fullName>
    </submittedName>
</protein>
<dbReference type="PROSITE" id="PS50928">
    <property type="entry name" value="ABC_TM1"/>
    <property type="match status" value="1"/>
</dbReference>
<keyword evidence="7 8" id="KW-0472">Membrane</keyword>
<dbReference type="InterPro" id="IPR010065">
    <property type="entry name" value="AA_ABC_transptr_permease_3TM"/>
</dbReference>
<accession>A0A6G7Y9T9</accession>
<dbReference type="GO" id="GO:0022857">
    <property type="term" value="F:transmembrane transporter activity"/>
    <property type="evidence" value="ECO:0007669"/>
    <property type="project" value="InterPro"/>
</dbReference>
<evidence type="ECO:0000256" key="3">
    <source>
        <dbReference type="ARBA" id="ARBA00022475"/>
    </source>
</evidence>
<evidence type="ECO:0000256" key="2">
    <source>
        <dbReference type="ARBA" id="ARBA00022448"/>
    </source>
</evidence>
<gene>
    <name evidence="10" type="ORF">G7070_15440</name>
</gene>
<dbReference type="EMBL" id="CP049865">
    <property type="protein sequence ID" value="QIK73401.1"/>
    <property type="molecule type" value="Genomic_DNA"/>
</dbReference>
<organism evidence="10 11">
    <name type="scientific">Propioniciclava coleopterorum</name>
    <dbReference type="NCBI Taxonomy" id="2714937"/>
    <lineage>
        <taxon>Bacteria</taxon>
        <taxon>Bacillati</taxon>
        <taxon>Actinomycetota</taxon>
        <taxon>Actinomycetes</taxon>
        <taxon>Propionibacteriales</taxon>
        <taxon>Propionibacteriaceae</taxon>
        <taxon>Propioniciclava</taxon>
    </lineage>
</organism>
<feature type="domain" description="ABC transmembrane type-1" evidence="9">
    <location>
        <begin position="67"/>
        <end position="261"/>
    </location>
</feature>
<keyword evidence="4 8" id="KW-0812">Transmembrane</keyword>
<evidence type="ECO:0000313" key="10">
    <source>
        <dbReference type="EMBL" id="QIK73401.1"/>
    </source>
</evidence>
<dbReference type="SUPFAM" id="SSF161098">
    <property type="entry name" value="MetI-like"/>
    <property type="match status" value="1"/>
</dbReference>
<dbReference type="PANTHER" id="PTHR30614">
    <property type="entry name" value="MEMBRANE COMPONENT OF AMINO ACID ABC TRANSPORTER"/>
    <property type="match status" value="1"/>
</dbReference>
<dbReference type="Gene3D" id="1.10.3720.10">
    <property type="entry name" value="MetI-like"/>
    <property type="match status" value="1"/>
</dbReference>
<evidence type="ECO:0000256" key="4">
    <source>
        <dbReference type="ARBA" id="ARBA00022692"/>
    </source>
</evidence>
<evidence type="ECO:0000256" key="5">
    <source>
        <dbReference type="ARBA" id="ARBA00022970"/>
    </source>
</evidence>
<evidence type="ECO:0000256" key="6">
    <source>
        <dbReference type="ARBA" id="ARBA00022989"/>
    </source>
</evidence>
<sequence>MTANTVPVARSKMSPRRRARLIRLVQYAVLLGVVIWLLVTMDGRQVQQVFFRPDLVQETLLGIPRHLLNTVIYTAGAFVFGLLLGTVLALMRLSQVAPYRWIAGIYIEFFRGVPAIIVLLAFGLLPIAFPGLRFPLEPYGTVWTALGMVSGAYMAETIRAGIQAVPKGQVEAARSLGMPSGTSMRRIVLPQAFRIITPPLTNELILLTKDSSLVYVLGLTTAAFELTKYGRDLSNSNGNLTPLVVAGFCYLLITLPLTFLVRWMESKQKKAR</sequence>
<feature type="transmembrane region" description="Helical" evidence="8">
    <location>
        <begin position="243"/>
        <end position="263"/>
    </location>
</feature>
<feature type="transmembrane region" description="Helical" evidence="8">
    <location>
        <begin position="71"/>
        <end position="93"/>
    </location>
</feature>
<dbReference type="InterPro" id="IPR000515">
    <property type="entry name" value="MetI-like"/>
</dbReference>
<evidence type="ECO:0000256" key="1">
    <source>
        <dbReference type="ARBA" id="ARBA00004651"/>
    </source>
</evidence>
<dbReference type="KEGG" id="prv:G7070_15440"/>
<evidence type="ECO:0000256" key="8">
    <source>
        <dbReference type="RuleBase" id="RU363032"/>
    </source>
</evidence>
<dbReference type="GO" id="GO:0043190">
    <property type="term" value="C:ATP-binding cassette (ABC) transporter complex"/>
    <property type="evidence" value="ECO:0007669"/>
    <property type="project" value="InterPro"/>
</dbReference>
<dbReference type="GO" id="GO:0006865">
    <property type="term" value="P:amino acid transport"/>
    <property type="evidence" value="ECO:0007669"/>
    <property type="project" value="UniProtKB-KW"/>
</dbReference>